<dbReference type="VEuPathDB" id="FungiDB:AB675_2551"/>
<dbReference type="Gene3D" id="1.50.40.10">
    <property type="entry name" value="Mitochondrial carrier domain"/>
    <property type="match status" value="1"/>
</dbReference>
<comment type="similarity">
    <text evidence="12">Belongs to the mitochondrial carrier (TC 2.A.29) family.</text>
</comment>
<proteinExistence type="inferred from homology"/>
<protein>
    <recommendedName>
        <fullName evidence="3">Mitochondrial thiamine pyrophosphate carrier 1</fullName>
    </recommendedName>
</protein>
<evidence type="ECO:0000256" key="2">
    <source>
        <dbReference type="ARBA" id="ARBA00004448"/>
    </source>
</evidence>
<evidence type="ECO:0000256" key="3">
    <source>
        <dbReference type="ARBA" id="ARBA00021935"/>
    </source>
</evidence>
<evidence type="ECO:0000313" key="13">
    <source>
        <dbReference type="EMBL" id="KPI44835.1"/>
    </source>
</evidence>
<evidence type="ECO:0000256" key="6">
    <source>
        <dbReference type="ARBA" id="ARBA00022737"/>
    </source>
</evidence>
<evidence type="ECO:0000256" key="11">
    <source>
        <dbReference type="PROSITE-ProRule" id="PRU00282"/>
    </source>
</evidence>
<evidence type="ECO:0000256" key="7">
    <source>
        <dbReference type="ARBA" id="ARBA00022792"/>
    </source>
</evidence>
<dbReference type="RefSeq" id="XP_018004798.1">
    <property type="nucleotide sequence ID" value="XM_018142531.1"/>
</dbReference>
<reference evidence="13 14" key="1">
    <citation type="submission" date="2015-06" db="EMBL/GenBank/DDBJ databases">
        <title>Draft genome of the ant-associated black yeast Phialophora attae CBS 131958.</title>
        <authorList>
            <person name="Moreno L.F."/>
            <person name="Stielow B.J."/>
            <person name="de Hoog S."/>
            <person name="Vicente V.A."/>
            <person name="Weiss V.A."/>
            <person name="de Vries M."/>
            <person name="Cruz L.M."/>
            <person name="Souza E.M."/>
        </authorList>
    </citation>
    <scope>NUCLEOTIDE SEQUENCE [LARGE SCALE GENOMIC DNA]</scope>
    <source>
        <strain evidence="13 14">CBS 131958</strain>
    </source>
</reference>
<keyword evidence="4 12" id="KW-0813">Transport</keyword>
<dbReference type="InterPro" id="IPR002067">
    <property type="entry name" value="MCP"/>
</dbReference>
<gene>
    <name evidence="13" type="ORF">AB675_2551</name>
</gene>
<dbReference type="GeneID" id="28734411"/>
<evidence type="ECO:0000256" key="12">
    <source>
        <dbReference type="RuleBase" id="RU000488"/>
    </source>
</evidence>
<dbReference type="InterPro" id="IPR018108">
    <property type="entry name" value="MCP_transmembrane"/>
</dbReference>
<dbReference type="EMBL" id="LFJN01000002">
    <property type="protein sequence ID" value="KPI44835.1"/>
    <property type="molecule type" value="Genomic_DNA"/>
</dbReference>
<dbReference type="AlphaFoldDB" id="A0A0N1HA96"/>
<accession>A0A0N1HA96</accession>
<evidence type="ECO:0000256" key="10">
    <source>
        <dbReference type="ARBA" id="ARBA00023136"/>
    </source>
</evidence>
<dbReference type="Pfam" id="PF00153">
    <property type="entry name" value="Mito_carr"/>
    <property type="match status" value="2"/>
</dbReference>
<keyword evidence="5 11" id="KW-0812">Transmembrane</keyword>
<evidence type="ECO:0000256" key="1">
    <source>
        <dbReference type="ARBA" id="ARBA00002238"/>
    </source>
</evidence>
<dbReference type="PRINTS" id="PR00926">
    <property type="entry name" value="MITOCARRIER"/>
</dbReference>
<keyword evidence="9" id="KW-0496">Mitochondrion</keyword>
<feature type="repeat" description="Solcar" evidence="11">
    <location>
        <begin position="126"/>
        <end position="221"/>
    </location>
</feature>
<evidence type="ECO:0000256" key="4">
    <source>
        <dbReference type="ARBA" id="ARBA00022448"/>
    </source>
</evidence>
<keyword evidence="6" id="KW-0677">Repeat</keyword>
<dbReference type="OrthoDB" id="18574at2759"/>
<dbReference type="STRING" id="1664694.A0A0N1HA96"/>
<comment type="subcellular location">
    <subcellularLocation>
        <location evidence="2">Mitochondrion inner membrane</location>
        <topology evidence="2">Multi-pass membrane protein</topology>
    </subcellularLocation>
</comment>
<dbReference type="GO" id="GO:0005743">
    <property type="term" value="C:mitochondrial inner membrane"/>
    <property type="evidence" value="ECO:0007669"/>
    <property type="project" value="UniProtKB-SubCell"/>
</dbReference>
<dbReference type="Proteomes" id="UP000038010">
    <property type="component" value="Unassembled WGS sequence"/>
</dbReference>
<comment type="caution">
    <text evidence="13">The sequence shown here is derived from an EMBL/GenBank/DDBJ whole genome shotgun (WGS) entry which is preliminary data.</text>
</comment>
<dbReference type="GO" id="GO:0055085">
    <property type="term" value="P:transmembrane transport"/>
    <property type="evidence" value="ECO:0007669"/>
    <property type="project" value="InterPro"/>
</dbReference>
<feature type="repeat" description="Solcar" evidence="11">
    <location>
        <begin position="32"/>
        <end position="118"/>
    </location>
</feature>
<organism evidence="13 14">
    <name type="scientific">Cyphellophora attinorum</name>
    <dbReference type="NCBI Taxonomy" id="1664694"/>
    <lineage>
        <taxon>Eukaryota</taxon>
        <taxon>Fungi</taxon>
        <taxon>Dikarya</taxon>
        <taxon>Ascomycota</taxon>
        <taxon>Pezizomycotina</taxon>
        <taxon>Eurotiomycetes</taxon>
        <taxon>Chaetothyriomycetidae</taxon>
        <taxon>Chaetothyriales</taxon>
        <taxon>Cyphellophoraceae</taxon>
        <taxon>Cyphellophora</taxon>
    </lineage>
</organism>
<dbReference type="InterPro" id="IPR023395">
    <property type="entry name" value="MCP_dom_sf"/>
</dbReference>
<keyword evidence="7" id="KW-0999">Mitochondrion inner membrane</keyword>
<sequence>MYVCYGGMQFVAYRGFTQLQHQLPSAVKDRIPNSAESFISGAAAGAVATTATYPLDLLRTRFAAQGTERVYPSLRSAFRTISRDEGARGYFRGLSAAVGSIVPYMGLFFTSYEFFHTHFAALQLLPLSSGDAAAGVMASVLAKTATFPLDLVRKRLQVQGPMRTRYVHTNIPVYAGVWRGLYAIWRKEGLRGWYRGLTVSLIKAAPASAITMYVYERTLHGLMATSKEDNLWECYDAYSDYDDD</sequence>
<dbReference type="PANTHER" id="PTHR24089">
    <property type="entry name" value="SOLUTE CARRIER FAMILY 25"/>
    <property type="match status" value="1"/>
</dbReference>
<evidence type="ECO:0000313" key="14">
    <source>
        <dbReference type="Proteomes" id="UP000038010"/>
    </source>
</evidence>
<comment type="function">
    <text evidence="1">Mitochondrial transporter that mediates uptake of thiamine pyrophosphate (ThPP) into mitochondria.</text>
</comment>
<dbReference type="PROSITE" id="PS50920">
    <property type="entry name" value="SOLCAR"/>
    <property type="match status" value="2"/>
</dbReference>
<keyword evidence="14" id="KW-1185">Reference proteome</keyword>
<evidence type="ECO:0000256" key="8">
    <source>
        <dbReference type="ARBA" id="ARBA00022989"/>
    </source>
</evidence>
<keyword evidence="10 11" id="KW-0472">Membrane</keyword>
<keyword evidence="8" id="KW-1133">Transmembrane helix</keyword>
<dbReference type="SUPFAM" id="SSF103506">
    <property type="entry name" value="Mitochondrial carrier"/>
    <property type="match status" value="1"/>
</dbReference>
<evidence type="ECO:0000256" key="9">
    <source>
        <dbReference type="ARBA" id="ARBA00023128"/>
    </source>
</evidence>
<name>A0A0N1HA96_9EURO</name>
<evidence type="ECO:0000256" key="5">
    <source>
        <dbReference type="ARBA" id="ARBA00022692"/>
    </source>
</evidence>